<dbReference type="Proteomes" id="UP000233293">
    <property type="component" value="Unassembled WGS sequence"/>
</dbReference>
<dbReference type="EMBL" id="PIUM01000056">
    <property type="protein sequence ID" value="PKU21494.1"/>
    <property type="molecule type" value="Genomic_DNA"/>
</dbReference>
<dbReference type="InterPro" id="IPR054353">
    <property type="entry name" value="IstA-like_C"/>
</dbReference>
<accession>A0A2N3PM75</accession>
<keyword evidence="5" id="KW-1185">Reference proteome</keyword>
<evidence type="ECO:0000313" key="4">
    <source>
        <dbReference type="EMBL" id="PKU21494.1"/>
    </source>
</evidence>
<comment type="caution">
    <text evidence="4">The sequence shown here is derived from an EMBL/GenBank/DDBJ whole genome shotgun (WGS) entry which is preliminary data.</text>
</comment>
<evidence type="ECO:0000259" key="3">
    <source>
        <dbReference type="PROSITE" id="PS50994"/>
    </source>
</evidence>
<comment type="similarity">
    <text evidence="1">Belongs to the transposase IS21/IS408/IS1162 family.</text>
</comment>
<dbReference type="SUPFAM" id="SSF53098">
    <property type="entry name" value="Ribonuclease H-like"/>
    <property type="match status" value="1"/>
</dbReference>
<dbReference type="NCBIfam" id="NF033546">
    <property type="entry name" value="transpos_IS21"/>
    <property type="match status" value="1"/>
</dbReference>
<dbReference type="GO" id="GO:0003676">
    <property type="term" value="F:nucleic acid binding"/>
    <property type="evidence" value="ECO:0007669"/>
    <property type="project" value="InterPro"/>
</dbReference>
<evidence type="ECO:0000259" key="2">
    <source>
        <dbReference type="PROSITE" id="PS50532"/>
    </source>
</evidence>
<dbReference type="InterPro" id="IPR001584">
    <property type="entry name" value="Integrase_cat-core"/>
</dbReference>
<dbReference type="PANTHER" id="PTHR35004:SF8">
    <property type="entry name" value="TRANSPOSASE RV3428C-RELATED"/>
    <property type="match status" value="1"/>
</dbReference>
<gene>
    <name evidence="4" type="ORF">CWS72_26535</name>
</gene>
<dbReference type="Pfam" id="PF22483">
    <property type="entry name" value="Mu-transpos_C_2"/>
    <property type="match status" value="1"/>
</dbReference>
<reference evidence="5" key="1">
    <citation type="submission" date="2017-12" db="EMBL/GenBank/DDBJ databases">
        <title>Draft genome sequence of Telmatospirillum siberiense 26-4b1T, an acidotolerant peatland alphaproteobacterium potentially involved in sulfur cycling.</title>
        <authorList>
            <person name="Hausmann B."/>
            <person name="Pjevac P."/>
            <person name="Schreck K."/>
            <person name="Herbold C.W."/>
            <person name="Daims H."/>
            <person name="Wagner M."/>
            <person name="Pester M."/>
            <person name="Loy A."/>
        </authorList>
    </citation>
    <scope>NUCLEOTIDE SEQUENCE [LARGE SCALE GENOMIC DNA]</scope>
    <source>
        <strain evidence="5">26-4b1</strain>
    </source>
</reference>
<dbReference type="PROSITE" id="PS50532">
    <property type="entry name" value="HTH_IS408"/>
    <property type="match status" value="1"/>
</dbReference>
<dbReference type="Gene3D" id="3.30.420.10">
    <property type="entry name" value="Ribonuclease H-like superfamily/Ribonuclease H"/>
    <property type="match status" value="1"/>
</dbReference>
<dbReference type="PROSITE" id="PS50994">
    <property type="entry name" value="INTEGRASE"/>
    <property type="match status" value="1"/>
</dbReference>
<dbReference type="InterPro" id="IPR036397">
    <property type="entry name" value="RNaseH_sf"/>
</dbReference>
<dbReference type="PANTHER" id="PTHR35004">
    <property type="entry name" value="TRANSPOSASE RV3428C-RELATED"/>
    <property type="match status" value="1"/>
</dbReference>
<dbReference type="OrthoDB" id="2065409at2"/>
<dbReference type="AlphaFoldDB" id="A0A2N3PM75"/>
<evidence type="ECO:0000256" key="1">
    <source>
        <dbReference type="ARBA" id="ARBA00009277"/>
    </source>
</evidence>
<feature type="domain" description="Integrase catalytic" evidence="3">
    <location>
        <begin position="130"/>
        <end position="317"/>
    </location>
</feature>
<dbReference type="InterPro" id="IPR017895">
    <property type="entry name" value="HTH_IS408/IS1162_type"/>
</dbReference>
<organism evidence="4 5">
    <name type="scientific">Telmatospirillum siberiense</name>
    <dbReference type="NCBI Taxonomy" id="382514"/>
    <lineage>
        <taxon>Bacteria</taxon>
        <taxon>Pseudomonadati</taxon>
        <taxon>Pseudomonadota</taxon>
        <taxon>Alphaproteobacteria</taxon>
        <taxon>Rhodospirillales</taxon>
        <taxon>Rhodospirillaceae</taxon>
        <taxon>Telmatospirillum</taxon>
    </lineage>
</organism>
<name>A0A2N3PM75_9PROT</name>
<sequence length="515" mass="58512">MPKKRLTMRQIRELLRLKYGDSKQSDRAIALQLGVARSTIQDYLARVDKAGLTWPLPDDLSDDAIEQRLFGRPNTQTGLRRRVEPDWAALARELKRPGVTLQILWEEYRAIHPDGYGYSRFCELYGVFERKLSPTMRQHHAAGDKVFVDYSGKKITVIDPTTGEVKTAELFVAVLGASNYTYAEATWSQKLPDWIGAHVRMFGHFGKVTRLIIPDNLKSGVHRPSFYDPEANQTYGRMADHYGVGIVPARPYKPRDKAKVEAGVRVAQFYILGRLRNLTFFSLIECNQAIALAIERLNGSIMRKLGVSRRDLFLQLEIPAMKPLPETPYEYTEWKRARVNQDYHVEILGFYYSVPYTLLREEVEARITVNAVELFHRGSRVAAHVRLYGAVGRHVTHDDHMPSSHRFYAGWSEARFRRDAAAIGPNTEALVIAVLARRKHPEQGFRSCLGILKRLRGVDRDRAEAACARAVEIGALSSKSLGSILDNNLDRQTKRPSAADLPLFHTNIRGGGYYH</sequence>
<feature type="domain" description="HTH IS408-type" evidence="2">
    <location>
        <begin position="11"/>
        <end position="94"/>
    </location>
</feature>
<proteinExistence type="inferred from homology"/>
<dbReference type="RefSeq" id="WP_101253684.1">
    <property type="nucleotide sequence ID" value="NZ_PIUM01000056.1"/>
</dbReference>
<dbReference type="GO" id="GO:0015074">
    <property type="term" value="P:DNA integration"/>
    <property type="evidence" value="ECO:0007669"/>
    <property type="project" value="InterPro"/>
</dbReference>
<evidence type="ECO:0000313" key="5">
    <source>
        <dbReference type="Proteomes" id="UP000233293"/>
    </source>
</evidence>
<dbReference type="InterPro" id="IPR012337">
    <property type="entry name" value="RNaseH-like_sf"/>
</dbReference>
<protein>
    <submittedName>
        <fullName evidence="4">IS21 family transposase</fullName>
    </submittedName>
</protein>